<evidence type="ECO:0000256" key="2">
    <source>
        <dbReference type="ARBA" id="ARBA00022741"/>
    </source>
</evidence>
<dbReference type="InterPro" id="IPR014721">
    <property type="entry name" value="Ribsml_uS5_D2-typ_fold_subgr"/>
</dbReference>
<evidence type="ECO:0000256" key="3">
    <source>
        <dbReference type="ARBA" id="ARBA00022768"/>
    </source>
</evidence>
<gene>
    <name evidence="8" type="ORF">GCM10022211_22190</name>
</gene>
<dbReference type="SUPFAM" id="SSF50447">
    <property type="entry name" value="Translation proteins"/>
    <property type="match status" value="1"/>
</dbReference>
<dbReference type="Proteomes" id="UP001501310">
    <property type="component" value="Unassembled WGS sequence"/>
</dbReference>
<dbReference type="Gene3D" id="3.30.70.870">
    <property type="entry name" value="Elongation Factor G (Translational Gtpase), domain 3"/>
    <property type="match status" value="1"/>
</dbReference>
<dbReference type="Gene3D" id="2.40.30.10">
    <property type="entry name" value="Translation factors"/>
    <property type="match status" value="1"/>
</dbReference>
<evidence type="ECO:0000256" key="4">
    <source>
        <dbReference type="ARBA" id="ARBA00022917"/>
    </source>
</evidence>
<dbReference type="Gene3D" id="3.40.50.300">
    <property type="entry name" value="P-loop containing nucleotide triphosphate hydrolases"/>
    <property type="match status" value="1"/>
</dbReference>
<sequence length="681" mass="72475">MQSATHPHETVNGTRAIALVGPAGAGKTCLAEAMLFASGTTDRQGDTAAKSSVGDFSPEARARGGSTELNLLQFDWLGEQFALVDVPGGTGFQADGARALALCDLAIVVVDPDPARAPLAAPMLRLLDELGLPHLIFVNRIDAARGSIGELLEALQPLSVSPLIARQVPITSGDRVTGFVDVALERAFHYRPGKPSEPIPMPAELDALETQARTHLLEQLADHDDALLEQLLMDETPPLDRVLSDLARETSENLGVSVLFGSACNGFGVRRLMKALRHEAPAPAATASRLGVDRLAFHAFKVSHAHQLGRLVLGRLLGGTLKEGQELATSDGRSAKASAMFTLQGERNQRLPVAPDGAVLALAKADALRAGDWAGSGALPPELDVPLPSRNVRIAIQPADRKDDVKLSGALHKLGEEDPTLHVDHDEEDHALVLSGVNEEQLSVVLARLKRRHGVDVTQRPPRVGYRESIRRSIVQRGRHKKQSGGHGQFGDVLIEVAPLGRGEGIAFAEQIHGGAIPRQYIPAVEQGVRDACQKGPLGFPVVDVTVTLTDGSYHSVDSSELAFRTAGRMAMQEALAAAQPHLLEPVHKVVVVTPGSATSKVSSALAARRGQLLGMVPREGWTGWDRIEALVPEAELQGLEGELRSLSQGLATFEASFDHLAELNGPQAEKVVKGRDLQAA</sequence>
<accession>A0ABP7S8Z0</accession>
<dbReference type="SMART" id="SM00889">
    <property type="entry name" value="EFG_IV"/>
    <property type="match status" value="1"/>
</dbReference>
<evidence type="ECO:0000256" key="6">
    <source>
        <dbReference type="ARBA" id="ARBA00024731"/>
    </source>
</evidence>
<dbReference type="PANTHER" id="PTHR43261:SF7">
    <property type="entry name" value="ELONGATION FACTOR G-LIKE PROTEIN"/>
    <property type="match status" value="1"/>
</dbReference>
<evidence type="ECO:0000256" key="1">
    <source>
        <dbReference type="ARBA" id="ARBA00017872"/>
    </source>
</evidence>
<dbReference type="PRINTS" id="PR01037">
    <property type="entry name" value="TCRTETOQM"/>
</dbReference>
<dbReference type="Pfam" id="PF00679">
    <property type="entry name" value="EFG_C"/>
    <property type="match status" value="1"/>
</dbReference>
<dbReference type="InterPro" id="IPR005517">
    <property type="entry name" value="Transl_elong_EFG/EF2_IV"/>
</dbReference>
<dbReference type="GO" id="GO:0003746">
    <property type="term" value="F:translation elongation factor activity"/>
    <property type="evidence" value="ECO:0007669"/>
    <property type="project" value="UniProtKB-KW"/>
</dbReference>
<dbReference type="SUPFAM" id="SSF54980">
    <property type="entry name" value="EF-G C-terminal domain-like"/>
    <property type="match status" value="2"/>
</dbReference>
<dbReference type="RefSeq" id="WP_344710335.1">
    <property type="nucleotide sequence ID" value="NZ_BAAAZD010000002.1"/>
</dbReference>
<keyword evidence="5" id="KW-0342">GTP-binding</keyword>
<dbReference type="EMBL" id="BAAAZD010000002">
    <property type="protein sequence ID" value="GAA4008226.1"/>
    <property type="molecule type" value="Genomic_DNA"/>
</dbReference>
<dbReference type="CDD" id="cd04170">
    <property type="entry name" value="EF-G_bact"/>
    <property type="match status" value="1"/>
</dbReference>
<reference evidence="9" key="1">
    <citation type="journal article" date="2019" name="Int. J. Syst. Evol. Microbiol.">
        <title>The Global Catalogue of Microorganisms (GCM) 10K type strain sequencing project: providing services to taxonomists for standard genome sequencing and annotation.</title>
        <authorList>
            <consortium name="The Broad Institute Genomics Platform"/>
            <consortium name="The Broad Institute Genome Sequencing Center for Infectious Disease"/>
            <person name="Wu L."/>
            <person name="Ma J."/>
        </authorList>
    </citation>
    <scope>NUCLEOTIDE SEQUENCE [LARGE SCALE GENOMIC DNA]</scope>
    <source>
        <strain evidence="9">JCM 16603</strain>
    </source>
</reference>
<dbReference type="CDD" id="cd03713">
    <property type="entry name" value="EFG_mtEFG_C"/>
    <property type="match status" value="1"/>
</dbReference>
<evidence type="ECO:0000256" key="5">
    <source>
        <dbReference type="ARBA" id="ARBA00023134"/>
    </source>
</evidence>
<keyword evidence="4" id="KW-0648">Protein biosynthesis</keyword>
<comment type="caution">
    <text evidence="8">The sequence shown here is derived from an EMBL/GenBank/DDBJ whole genome shotgun (WGS) entry which is preliminary data.</text>
</comment>
<dbReference type="NCBIfam" id="NF009379">
    <property type="entry name" value="PRK12740.1-3"/>
    <property type="match status" value="1"/>
</dbReference>
<dbReference type="InterPro" id="IPR041095">
    <property type="entry name" value="EFG_II"/>
</dbReference>
<dbReference type="CDD" id="cd01434">
    <property type="entry name" value="EFG_mtEFG1_IV"/>
    <property type="match status" value="1"/>
</dbReference>
<dbReference type="SUPFAM" id="SSF54211">
    <property type="entry name" value="Ribosomal protein S5 domain 2-like"/>
    <property type="match status" value="1"/>
</dbReference>
<dbReference type="InterPro" id="IPR009000">
    <property type="entry name" value="Transl_B-barrel_sf"/>
</dbReference>
<evidence type="ECO:0000313" key="9">
    <source>
        <dbReference type="Proteomes" id="UP001501310"/>
    </source>
</evidence>
<keyword evidence="2" id="KW-0547">Nucleotide-binding</keyword>
<dbReference type="InterPro" id="IPR035647">
    <property type="entry name" value="EFG_III/V"/>
</dbReference>
<dbReference type="Pfam" id="PF14492">
    <property type="entry name" value="EFG_III"/>
    <property type="match status" value="1"/>
</dbReference>
<dbReference type="InterPro" id="IPR027417">
    <property type="entry name" value="P-loop_NTPase"/>
</dbReference>
<name>A0ABP7S8Z0_9SPHN</name>
<feature type="domain" description="Tr-type G" evidence="7">
    <location>
        <begin position="12"/>
        <end position="284"/>
    </location>
</feature>
<organism evidence="8 9">
    <name type="scientific">Sphingomonas humi</name>
    <dbReference type="NCBI Taxonomy" id="335630"/>
    <lineage>
        <taxon>Bacteria</taxon>
        <taxon>Pseudomonadati</taxon>
        <taxon>Pseudomonadota</taxon>
        <taxon>Alphaproteobacteria</taxon>
        <taxon>Sphingomonadales</taxon>
        <taxon>Sphingomonadaceae</taxon>
        <taxon>Sphingomonas</taxon>
    </lineage>
</organism>
<proteinExistence type="predicted"/>
<dbReference type="InterPro" id="IPR000795">
    <property type="entry name" value="T_Tr_GTP-bd_dom"/>
</dbReference>
<protein>
    <recommendedName>
        <fullName evidence="1">Elongation factor G</fullName>
    </recommendedName>
</protein>
<dbReference type="Pfam" id="PF00009">
    <property type="entry name" value="GTP_EFTU"/>
    <property type="match status" value="1"/>
</dbReference>
<keyword evidence="9" id="KW-1185">Reference proteome</keyword>
<evidence type="ECO:0000313" key="8">
    <source>
        <dbReference type="EMBL" id="GAA4008226.1"/>
    </source>
</evidence>
<evidence type="ECO:0000259" key="7">
    <source>
        <dbReference type="PROSITE" id="PS51722"/>
    </source>
</evidence>
<dbReference type="Gene3D" id="3.30.230.10">
    <property type="match status" value="1"/>
</dbReference>
<dbReference type="PANTHER" id="PTHR43261">
    <property type="entry name" value="TRANSLATION ELONGATION FACTOR G-RELATED"/>
    <property type="match status" value="1"/>
</dbReference>
<dbReference type="InterPro" id="IPR035649">
    <property type="entry name" value="EFG_V"/>
</dbReference>
<dbReference type="InterPro" id="IPR020568">
    <property type="entry name" value="Ribosomal_Su5_D2-typ_SF"/>
</dbReference>
<dbReference type="InterPro" id="IPR000640">
    <property type="entry name" value="EFG_V-like"/>
</dbReference>
<dbReference type="SUPFAM" id="SSF52540">
    <property type="entry name" value="P-loop containing nucleoside triphosphate hydrolases"/>
    <property type="match status" value="1"/>
</dbReference>
<dbReference type="Pfam" id="PF03764">
    <property type="entry name" value="EFG_IV"/>
    <property type="match status" value="1"/>
</dbReference>
<comment type="function">
    <text evidence="6">Catalyzes the GTP-dependent ribosomal translocation step during translation elongation. During this step, the ribosome changes from the pre-translocational (PRE) to the post-translocational (POST) state as the newly formed A-site-bound peptidyl-tRNA and P-site-bound deacylated tRNA move to the P and E sites, respectively. Catalyzes the coordinated movement of the two tRNA molecules, the mRNA and conformational changes in the ribosome.</text>
</comment>
<dbReference type="SMART" id="SM00838">
    <property type="entry name" value="EFG_C"/>
    <property type="match status" value="1"/>
</dbReference>
<dbReference type="InterPro" id="IPR047872">
    <property type="entry name" value="EFG_IV"/>
</dbReference>
<keyword evidence="3 8" id="KW-0251">Elongation factor</keyword>
<dbReference type="Gene3D" id="3.30.70.240">
    <property type="match status" value="1"/>
</dbReference>
<dbReference type="PROSITE" id="PS51722">
    <property type="entry name" value="G_TR_2"/>
    <property type="match status" value="1"/>
</dbReference>